<feature type="compositionally biased region" description="Polar residues" evidence="1">
    <location>
        <begin position="536"/>
        <end position="557"/>
    </location>
</feature>
<accession>A0A8X7MLQ1</accession>
<comment type="caution">
    <text evidence="2">The sequence shown here is derived from an EMBL/GenBank/DDBJ whole genome shotgun (WGS) entry which is preliminary data.</text>
</comment>
<feature type="region of interest" description="Disordered" evidence="1">
    <location>
        <begin position="1"/>
        <end position="53"/>
    </location>
</feature>
<feature type="compositionally biased region" description="Low complexity" evidence="1">
    <location>
        <begin position="378"/>
        <end position="404"/>
    </location>
</feature>
<dbReference type="AlphaFoldDB" id="A0A8X7MLQ1"/>
<keyword evidence="3" id="KW-1185">Reference proteome</keyword>
<reference evidence="2" key="1">
    <citation type="submission" date="2016-04" db="EMBL/GenBank/DDBJ databases">
        <authorList>
            <person name="Nguyen H.D."/>
            <person name="Samba Siva P."/>
            <person name="Cullis J."/>
            <person name="Levesque C.A."/>
            <person name="Hambleton S."/>
        </authorList>
    </citation>
    <scope>NUCLEOTIDE SEQUENCE</scope>
    <source>
        <strain evidence="2">DAOMC 236426</strain>
    </source>
</reference>
<feature type="region of interest" description="Disordered" evidence="1">
    <location>
        <begin position="371"/>
        <end position="419"/>
    </location>
</feature>
<proteinExistence type="predicted"/>
<organism evidence="2 3">
    <name type="scientific">Tilletia controversa</name>
    <name type="common">dwarf bunt fungus</name>
    <dbReference type="NCBI Taxonomy" id="13291"/>
    <lineage>
        <taxon>Eukaryota</taxon>
        <taxon>Fungi</taxon>
        <taxon>Dikarya</taxon>
        <taxon>Basidiomycota</taxon>
        <taxon>Ustilaginomycotina</taxon>
        <taxon>Exobasidiomycetes</taxon>
        <taxon>Tilletiales</taxon>
        <taxon>Tilletiaceae</taxon>
        <taxon>Tilletia</taxon>
    </lineage>
</organism>
<gene>
    <name evidence="2" type="ORF">A4X06_0g8105</name>
</gene>
<feature type="region of interest" description="Disordered" evidence="1">
    <location>
        <begin position="518"/>
        <end position="557"/>
    </location>
</feature>
<sequence length="626" mass="68289">MSSPLKRKASGEPEAQPGTAKPEQPSLKINLRLPKHARRGNQATTATDKENQSLNTLIRDHCDASVSAKKSPTTPRCYETKLLFFQSGNPNAKVVAERKLRQVTAEEHLFKVFANNTLWTFMERLERKAKPIIGGLPINWKISAQAESSTAVYFKNLTLIDIHADDEEGEESFSCFLDELGESNFGRIHITLKSDILPPGDVGKAKGAKTESNQVWVSGKLKSTAKEKNESDPSLPPGIHNWLKQLMAKYICRDTSCPWKIDGDKFCWLPYWKPSTHLQLGFSSLKVWAAALDKNEPNVKLHIPPKIHPFLPPSSATAPATNASSSSARGDDAPARVKPVVQSEFIYDEDDDSDFEILGAIRGTEVLRKTQVKTEPGTSTSAASVAVKSEPQPKSVPASAPLAAPEEKPKKPFYHDDPTLPKYGPKIDLDEFGRMYGVAEETIKTLKDHFYRIPHAVVAMNQEEVEHAQFGVGEQRALRTAARLWRDDGDPRVGGNAVQSNQEHRALQQLAEAAAVVNQERPVRNAGERPTPALSGPSTAIGSQQLSGSNTTPTALTPTSWALQSSLPVENPTLAPSSYFSYAMTAPKGESKPGSAQSYALFTSAATVQDPLTAAPNSFSRPLGFA</sequence>
<evidence type="ECO:0000313" key="2">
    <source>
        <dbReference type="EMBL" id="KAE8239680.1"/>
    </source>
</evidence>
<feature type="compositionally biased region" description="Low complexity" evidence="1">
    <location>
        <begin position="313"/>
        <end position="328"/>
    </location>
</feature>
<dbReference type="Proteomes" id="UP000077684">
    <property type="component" value="Unassembled WGS sequence"/>
</dbReference>
<feature type="region of interest" description="Disordered" evidence="1">
    <location>
        <begin position="310"/>
        <end position="336"/>
    </location>
</feature>
<protein>
    <submittedName>
        <fullName evidence="2">Uncharacterized protein</fullName>
    </submittedName>
</protein>
<feature type="compositionally biased region" description="Polar residues" evidence="1">
    <location>
        <begin position="41"/>
        <end position="53"/>
    </location>
</feature>
<evidence type="ECO:0000256" key="1">
    <source>
        <dbReference type="SAM" id="MobiDB-lite"/>
    </source>
</evidence>
<feature type="compositionally biased region" description="Basic and acidic residues" evidence="1">
    <location>
        <begin position="405"/>
        <end position="419"/>
    </location>
</feature>
<dbReference type="EMBL" id="LWDE02001633">
    <property type="protein sequence ID" value="KAE8239680.1"/>
    <property type="molecule type" value="Genomic_DNA"/>
</dbReference>
<evidence type="ECO:0000313" key="3">
    <source>
        <dbReference type="Proteomes" id="UP000077684"/>
    </source>
</evidence>
<name>A0A8X7MLQ1_9BASI</name>
<reference evidence="2" key="2">
    <citation type="journal article" date="2019" name="IMA Fungus">
        <title>Genome sequencing and comparison of five Tilletia species to identify candidate genes for the detection of regulated species infecting wheat.</title>
        <authorList>
            <person name="Nguyen H.D.T."/>
            <person name="Sultana T."/>
            <person name="Kesanakurti P."/>
            <person name="Hambleton S."/>
        </authorList>
    </citation>
    <scope>NUCLEOTIDE SEQUENCE</scope>
    <source>
        <strain evidence="2">DAOMC 236426</strain>
    </source>
</reference>